<gene>
    <name evidence="2" type="ORF">NCS_11306</name>
</gene>
<feature type="transmembrane region" description="Helical" evidence="1">
    <location>
        <begin position="269"/>
        <end position="288"/>
    </location>
</feature>
<name>A0A2H1FFH1_9ARCH</name>
<proteinExistence type="predicted"/>
<evidence type="ECO:0000313" key="2">
    <source>
        <dbReference type="EMBL" id="SMH71494.1"/>
    </source>
</evidence>
<dbReference type="Proteomes" id="UP000230607">
    <property type="component" value="Chromosome 1"/>
</dbReference>
<keyword evidence="3" id="KW-1185">Reference proteome</keyword>
<keyword evidence="1" id="KW-0812">Transmembrane</keyword>
<dbReference type="EMBL" id="LT841358">
    <property type="protein sequence ID" value="SMH71494.1"/>
    <property type="molecule type" value="Genomic_DNA"/>
</dbReference>
<keyword evidence="1" id="KW-0472">Membrane</keyword>
<evidence type="ECO:0000313" key="3">
    <source>
        <dbReference type="Proteomes" id="UP000230607"/>
    </source>
</evidence>
<keyword evidence="1" id="KW-1133">Transmembrane helix</keyword>
<accession>A0A2H1FFH1</accession>
<evidence type="ECO:0008006" key="4">
    <source>
        <dbReference type="Google" id="ProtNLM"/>
    </source>
</evidence>
<protein>
    <recommendedName>
        <fullName evidence="4">PEFG-CTERM sorting domain-containing protein</fullName>
    </recommendedName>
</protein>
<reference evidence="3" key="1">
    <citation type="submission" date="2017-03" db="EMBL/GenBank/DDBJ databases">
        <authorList>
            <person name="Herbold C."/>
        </authorList>
    </citation>
    <scope>NUCLEOTIDE SEQUENCE [LARGE SCALE GENOMIC DNA]</scope>
</reference>
<evidence type="ECO:0000256" key="1">
    <source>
        <dbReference type="SAM" id="Phobius"/>
    </source>
</evidence>
<organism evidence="2 3">
    <name type="scientific">Candidatus Nitrosotalea okcheonensis</name>
    <dbReference type="NCBI Taxonomy" id="1903276"/>
    <lineage>
        <taxon>Archaea</taxon>
        <taxon>Nitrososphaerota</taxon>
        <taxon>Nitrososphaeria</taxon>
        <taxon>Nitrosotaleales</taxon>
        <taxon>Nitrosotaleaceae</taxon>
        <taxon>Nitrosotalea</taxon>
    </lineage>
</organism>
<dbReference type="AlphaFoldDB" id="A0A2H1FFH1"/>
<sequence length="299" mass="32861">MTLSYYIRQCDINLKIKHVLSLAVLVSASAFFLALSPAAATPLSPPTEAQIVVKIDKDQYNLGDIMVVSGEVKSIVTNIPLTIQIFDPDNNLVHVEQILVATDGRFSLPIKIEGPLWNLPGTYSLVVQYGFKHVSAIVTFQFEQADIPTEGVFNVKDLSSGQNFDLNYTITGSQVESMIIDKQDIALDIQIDSKNPGMIHIKIPRLLLDAKKSSNADESFLVFVNGDEITSFKETSSDYGYRVLDIPIVSGDSKIEIIGTTVIPEFENASSLILVLAVGLVTIFTVLMKTRINLKILNL</sequence>